<dbReference type="PANTHER" id="PTHR35399">
    <property type="entry name" value="SLR8030 PROTEIN"/>
    <property type="match status" value="1"/>
</dbReference>
<evidence type="ECO:0000313" key="1">
    <source>
        <dbReference type="EMBL" id="MBK6264856.1"/>
    </source>
</evidence>
<accession>A0A934WXX4</accession>
<dbReference type="AlphaFoldDB" id="A0A934WXX4"/>
<dbReference type="EMBL" id="JAEQBW010000002">
    <property type="protein sequence ID" value="MBK6264856.1"/>
    <property type="molecule type" value="Genomic_DNA"/>
</dbReference>
<protein>
    <submittedName>
        <fullName evidence="1">DUF839 domain-containing protein</fullName>
    </submittedName>
</protein>
<sequence length="451" mass="50157">MKASRRDFLKQASLVSLGFIGLNQYLSRTSLAKSIDYVVAKSWLELPQGFTASIISEWGQKMSDGFLVPGRPDGMATFNLNGKVAIIRNHENNPSPFGFSAFGKNNELLNKVSKSDLFDFGYGKTPGLGGTTTLIFNENTQKVEQQYLSLAGTYRNCDGGSTPWNSWISCEEDTTPQGKYSEVSHGYNFEVPVAHKGLVAPVPLKAMGRFNHEAVCVDPSSGIVFQTEDQHDGLIYRFIPNEKEKLHKGGTLQALAIKCHKQFDTRNWKSQDLKVNQELEVEWITLSRVDSQEDDLRKRGKMNGAAVFARGEGMWYGNNEVYFACTNGGKSQSGQVFKYVPSSKEGLEREKLDPGKLILFAEPNDSRILKSCDNLTVSPWGDVILVEDRKNAHIRGIRPDGQIYNIGRNIGSNSELAGICFSPSGKTMFVNVQEQGLTFAITGPWERLRKL</sequence>
<name>A0A934WXX4_9BACT</name>
<dbReference type="RefSeq" id="WP_201430522.1">
    <property type="nucleotide sequence ID" value="NZ_JAEQBW010000002.1"/>
</dbReference>
<dbReference type="SUPFAM" id="SSF63825">
    <property type="entry name" value="YWTD domain"/>
    <property type="match status" value="1"/>
</dbReference>
<reference evidence="1" key="1">
    <citation type="submission" date="2021-01" db="EMBL/GenBank/DDBJ databases">
        <title>Marivirga aurantiaca sp. nov., isolated from intertidal surface sediments.</title>
        <authorList>
            <person name="Zhang M."/>
        </authorList>
    </citation>
    <scope>NUCLEOTIDE SEQUENCE</scope>
    <source>
        <strain evidence="1">S37H4</strain>
    </source>
</reference>
<organism evidence="1 2">
    <name type="scientific">Marivirga aurantiaca</name>
    <dbReference type="NCBI Taxonomy" id="2802615"/>
    <lineage>
        <taxon>Bacteria</taxon>
        <taxon>Pseudomonadati</taxon>
        <taxon>Bacteroidota</taxon>
        <taxon>Cytophagia</taxon>
        <taxon>Cytophagales</taxon>
        <taxon>Marivirgaceae</taxon>
        <taxon>Marivirga</taxon>
    </lineage>
</organism>
<dbReference type="Proteomes" id="UP000611723">
    <property type="component" value="Unassembled WGS sequence"/>
</dbReference>
<dbReference type="PROSITE" id="PS51318">
    <property type="entry name" value="TAT"/>
    <property type="match status" value="1"/>
</dbReference>
<dbReference type="InterPro" id="IPR008557">
    <property type="entry name" value="PhoX"/>
</dbReference>
<dbReference type="InterPro" id="IPR006311">
    <property type="entry name" value="TAT_signal"/>
</dbReference>
<gene>
    <name evidence="1" type="ORF">JKA74_07395</name>
</gene>
<proteinExistence type="predicted"/>
<keyword evidence="2" id="KW-1185">Reference proteome</keyword>
<comment type="caution">
    <text evidence="1">The sequence shown here is derived from an EMBL/GenBank/DDBJ whole genome shotgun (WGS) entry which is preliminary data.</text>
</comment>
<dbReference type="Pfam" id="PF05787">
    <property type="entry name" value="PhoX"/>
    <property type="match status" value="1"/>
</dbReference>
<evidence type="ECO:0000313" key="2">
    <source>
        <dbReference type="Proteomes" id="UP000611723"/>
    </source>
</evidence>
<dbReference type="PANTHER" id="PTHR35399:SF4">
    <property type="entry name" value="MEMBRANE PROTEIN"/>
    <property type="match status" value="1"/>
</dbReference>